<evidence type="ECO:0000256" key="2">
    <source>
        <dbReference type="ARBA" id="ARBA00004589"/>
    </source>
</evidence>
<keyword evidence="6" id="KW-0808">Transferase</keyword>
<evidence type="ECO:0000256" key="15">
    <source>
        <dbReference type="PIRSR" id="PIRSR037299-1"/>
    </source>
</evidence>
<keyword evidence="5" id="KW-0328">Glycosyltransferase</keyword>
<keyword evidence="20" id="KW-1185">Reference proteome</keyword>
<organism evidence="19 20">
    <name type="scientific">Aplosporella prunicola CBS 121167</name>
    <dbReference type="NCBI Taxonomy" id="1176127"/>
    <lineage>
        <taxon>Eukaryota</taxon>
        <taxon>Fungi</taxon>
        <taxon>Dikarya</taxon>
        <taxon>Ascomycota</taxon>
        <taxon>Pezizomycotina</taxon>
        <taxon>Dothideomycetes</taxon>
        <taxon>Dothideomycetes incertae sedis</taxon>
        <taxon>Botryosphaeriales</taxon>
        <taxon>Aplosporellaceae</taxon>
        <taxon>Aplosporella</taxon>
    </lineage>
</organism>
<evidence type="ECO:0000259" key="18">
    <source>
        <dbReference type="PROSITE" id="PS51762"/>
    </source>
</evidence>
<dbReference type="InterPro" id="IPR017168">
    <property type="entry name" value="CHR-like"/>
</dbReference>
<feature type="domain" description="GH16" evidence="18">
    <location>
        <begin position="11"/>
        <end position="257"/>
    </location>
</feature>
<dbReference type="GO" id="GO:0009277">
    <property type="term" value="C:fungal-type cell wall"/>
    <property type="evidence" value="ECO:0007669"/>
    <property type="project" value="TreeGrafter"/>
</dbReference>
<dbReference type="GO" id="GO:0031505">
    <property type="term" value="P:fungal-type cell wall organization"/>
    <property type="evidence" value="ECO:0007669"/>
    <property type="project" value="TreeGrafter"/>
</dbReference>
<reference evidence="19" key="1">
    <citation type="journal article" date="2020" name="Stud. Mycol.">
        <title>101 Dothideomycetes genomes: a test case for predicting lifestyles and emergence of pathogens.</title>
        <authorList>
            <person name="Haridas S."/>
            <person name="Albert R."/>
            <person name="Binder M."/>
            <person name="Bloem J."/>
            <person name="Labutti K."/>
            <person name="Salamov A."/>
            <person name="Andreopoulos B."/>
            <person name="Baker S."/>
            <person name="Barry K."/>
            <person name="Bills G."/>
            <person name="Bluhm B."/>
            <person name="Cannon C."/>
            <person name="Castanera R."/>
            <person name="Culley D."/>
            <person name="Daum C."/>
            <person name="Ezra D."/>
            <person name="Gonzalez J."/>
            <person name="Henrissat B."/>
            <person name="Kuo A."/>
            <person name="Liang C."/>
            <person name="Lipzen A."/>
            <person name="Lutzoni F."/>
            <person name="Magnuson J."/>
            <person name="Mondo S."/>
            <person name="Nolan M."/>
            <person name="Ohm R."/>
            <person name="Pangilinan J."/>
            <person name="Park H.-J."/>
            <person name="Ramirez L."/>
            <person name="Alfaro M."/>
            <person name="Sun H."/>
            <person name="Tritt A."/>
            <person name="Yoshinaga Y."/>
            <person name="Zwiers L.-H."/>
            <person name="Turgeon B."/>
            <person name="Goodwin S."/>
            <person name="Spatafora J."/>
            <person name="Crous P."/>
            <person name="Grigoriev I."/>
        </authorList>
    </citation>
    <scope>NUCLEOTIDE SEQUENCE</scope>
    <source>
        <strain evidence="19">CBS 121167</strain>
    </source>
</reference>
<evidence type="ECO:0000256" key="4">
    <source>
        <dbReference type="ARBA" id="ARBA00022622"/>
    </source>
</evidence>
<keyword evidence="8 19" id="KW-0378">Hydrolase</keyword>
<dbReference type="PROSITE" id="PS51762">
    <property type="entry name" value="GH16_2"/>
    <property type="match status" value="1"/>
</dbReference>
<keyword evidence="16" id="KW-1015">Disulfide bond</keyword>
<proteinExistence type="inferred from homology"/>
<sequence>MRLTLTAAAGLAALGLPLSYAQTYSDCNPTNASQFPCPANAGLNSATYEVDFTQGASANKTWSYIAPSVNYGPNGAEFTVSKRGEAPTIKTDFYIFYGKVEVTMKAAPGQGIISSIVMQSEDLDEVDWEFLGGNNAIVQSNYFGKGDTTTYDRMIEHNIATPQDTVHTYTVDWTKEKITWSIDSNVVRTLNYADAQGGSRFPQAPMNIRLGIWAGGDKDNGYWTRQWAGGDTTYSAEAGMPWTMYVQKVKITNYNPGGSYNYTDTSGSSDSIKIIDTAPPASSTTEALIPTTS</sequence>
<keyword evidence="12" id="KW-0326">Glycosidase</keyword>
<feature type="disulfide bond" evidence="16">
    <location>
        <begin position="27"/>
        <end position="37"/>
    </location>
</feature>
<comment type="catalytic activity">
    <reaction evidence="1">
        <text>Random endo-hydrolysis of N-acetyl-beta-D-glucosaminide (1-&gt;4)-beta-linkages in chitin and chitodextrins.</text>
        <dbReference type="EC" id="3.2.1.14"/>
    </reaction>
</comment>
<dbReference type="Gene3D" id="2.60.120.200">
    <property type="match status" value="1"/>
</dbReference>
<keyword evidence="10" id="KW-0325">Glycoprotein</keyword>
<dbReference type="OrthoDB" id="4781at2759"/>
<dbReference type="RefSeq" id="XP_033394693.1">
    <property type="nucleotide sequence ID" value="XM_033537285.1"/>
</dbReference>
<dbReference type="PANTHER" id="PTHR10963:SF27">
    <property type="entry name" value="GLYCOSIDASE-RELATED"/>
    <property type="match status" value="1"/>
</dbReference>
<protein>
    <recommendedName>
        <fullName evidence="3">chitinase</fullName>
        <ecNumber evidence="3">3.2.1.14</ecNumber>
    </recommendedName>
</protein>
<dbReference type="InterPro" id="IPR000757">
    <property type="entry name" value="Beta-glucanase-like"/>
</dbReference>
<dbReference type="PANTHER" id="PTHR10963">
    <property type="entry name" value="GLYCOSYL HYDROLASE-RELATED"/>
    <property type="match status" value="1"/>
</dbReference>
<dbReference type="PIRSF" id="PIRSF037299">
    <property type="entry name" value="Glycosidase_CRH1_prd"/>
    <property type="match status" value="1"/>
</dbReference>
<evidence type="ECO:0000256" key="8">
    <source>
        <dbReference type="ARBA" id="ARBA00022801"/>
    </source>
</evidence>
<evidence type="ECO:0000256" key="11">
    <source>
        <dbReference type="ARBA" id="ARBA00023288"/>
    </source>
</evidence>
<dbReference type="EMBL" id="ML995494">
    <property type="protein sequence ID" value="KAF2138980.1"/>
    <property type="molecule type" value="Genomic_DNA"/>
</dbReference>
<evidence type="ECO:0000256" key="13">
    <source>
        <dbReference type="ARBA" id="ARBA00023316"/>
    </source>
</evidence>
<evidence type="ECO:0000256" key="17">
    <source>
        <dbReference type="SAM" id="SignalP"/>
    </source>
</evidence>
<feature type="non-terminal residue" evidence="19">
    <location>
        <position position="293"/>
    </location>
</feature>
<accession>A0A6A6B4M0</accession>
<evidence type="ECO:0000313" key="20">
    <source>
        <dbReference type="Proteomes" id="UP000799438"/>
    </source>
</evidence>
<name>A0A6A6B4M0_9PEZI</name>
<comment type="subcellular location">
    <subcellularLocation>
        <location evidence="2">Membrane</location>
        <topology evidence="2">Lipid-anchor</topology>
        <topology evidence="2">GPI-anchor</topology>
    </subcellularLocation>
</comment>
<dbReference type="InterPro" id="IPR050546">
    <property type="entry name" value="Glycosyl_Hydrlase_16"/>
</dbReference>
<keyword evidence="11" id="KW-0449">Lipoprotein</keyword>
<dbReference type="SUPFAM" id="SSF49899">
    <property type="entry name" value="Concanavalin A-like lectins/glucanases"/>
    <property type="match status" value="1"/>
</dbReference>
<dbReference type="GO" id="GO:0005975">
    <property type="term" value="P:carbohydrate metabolic process"/>
    <property type="evidence" value="ECO:0007669"/>
    <property type="project" value="InterPro"/>
</dbReference>
<dbReference type="InterPro" id="IPR013320">
    <property type="entry name" value="ConA-like_dom_sf"/>
</dbReference>
<dbReference type="Proteomes" id="UP000799438">
    <property type="component" value="Unassembled WGS sequence"/>
</dbReference>
<feature type="signal peptide" evidence="17">
    <location>
        <begin position="1"/>
        <end position="21"/>
    </location>
</feature>
<feature type="chain" id="PRO_5025467657" description="chitinase" evidence="17">
    <location>
        <begin position="22"/>
        <end position="293"/>
    </location>
</feature>
<comment type="similarity">
    <text evidence="14">Belongs to the glycosyl hydrolase 16 family. CRH1 subfamily.</text>
</comment>
<keyword evidence="7 17" id="KW-0732">Signal</keyword>
<keyword evidence="9" id="KW-0472">Membrane</keyword>
<evidence type="ECO:0000256" key="6">
    <source>
        <dbReference type="ARBA" id="ARBA00022679"/>
    </source>
</evidence>
<dbReference type="EC" id="3.2.1.14" evidence="3"/>
<evidence type="ECO:0000256" key="16">
    <source>
        <dbReference type="PIRSR" id="PIRSR037299-2"/>
    </source>
</evidence>
<dbReference type="CDD" id="cd02183">
    <property type="entry name" value="GH16_fungal_CRH1_transglycosylase"/>
    <property type="match status" value="1"/>
</dbReference>
<feature type="active site" description="Nucleophile" evidence="15">
    <location>
        <position position="125"/>
    </location>
</feature>
<dbReference type="Pfam" id="PF00722">
    <property type="entry name" value="Glyco_hydro_16"/>
    <property type="match status" value="1"/>
</dbReference>
<dbReference type="GeneID" id="54294781"/>
<gene>
    <name evidence="19" type="ORF">K452DRAFT_233179</name>
</gene>
<dbReference type="AlphaFoldDB" id="A0A6A6B4M0"/>
<keyword evidence="4" id="KW-0336">GPI-anchor</keyword>
<dbReference type="GO" id="GO:0098552">
    <property type="term" value="C:side of membrane"/>
    <property type="evidence" value="ECO:0007669"/>
    <property type="project" value="UniProtKB-KW"/>
</dbReference>
<dbReference type="GO" id="GO:0016757">
    <property type="term" value="F:glycosyltransferase activity"/>
    <property type="evidence" value="ECO:0007669"/>
    <property type="project" value="UniProtKB-KW"/>
</dbReference>
<evidence type="ECO:0000313" key="19">
    <source>
        <dbReference type="EMBL" id="KAF2138980.1"/>
    </source>
</evidence>
<evidence type="ECO:0000256" key="12">
    <source>
        <dbReference type="ARBA" id="ARBA00023295"/>
    </source>
</evidence>
<evidence type="ECO:0000256" key="9">
    <source>
        <dbReference type="ARBA" id="ARBA00023136"/>
    </source>
</evidence>
<evidence type="ECO:0000256" key="10">
    <source>
        <dbReference type="ARBA" id="ARBA00023180"/>
    </source>
</evidence>
<evidence type="ECO:0000256" key="5">
    <source>
        <dbReference type="ARBA" id="ARBA00022676"/>
    </source>
</evidence>
<dbReference type="GO" id="GO:0008843">
    <property type="term" value="F:endochitinase activity"/>
    <property type="evidence" value="ECO:0007669"/>
    <property type="project" value="UniProtKB-EC"/>
</dbReference>
<evidence type="ECO:0000256" key="3">
    <source>
        <dbReference type="ARBA" id="ARBA00012729"/>
    </source>
</evidence>
<evidence type="ECO:0000256" key="1">
    <source>
        <dbReference type="ARBA" id="ARBA00000822"/>
    </source>
</evidence>
<feature type="active site" description="Proton donor" evidence="15">
    <location>
        <position position="129"/>
    </location>
</feature>
<evidence type="ECO:0000256" key="7">
    <source>
        <dbReference type="ARBA" id="ARBA00022729"/>
    </source>
</evidence>
<keyword evidence="13" id="KW-0961">Cell wall biogenesis/degradation</keyword>
<evidence type="ECO:0000256" key="14">
    <source>
        <dbReference type="ARBA" id="ARBA00038074"/>
    </source>
</evidence>